<keyword evidence="1" id="KW-0812">Transmembrane</keyword>
<accession>X1SW90</accession>
<feature type="transmembrane region" description="Helical" evidence="1">
    <location>
        <begin position="105"/>
        <end position="126"/>
    </location>
</feature>
<name>X1SW90_9ZZZZ</name>
<feature type="non-terminal residue" evidence="2">
    <location>
        <position position="1"/>
    </location>
</feature>
<dbReference type="Pfam" id="PF17957">
    <property type="entry name" value="Big_7"/>
    <property type="match status" value="1"/>
</dbReference>
<evidence type="ECO:0000256" key="1">
    <source>
        <dbReference type="SAM" id="Phobius"/>
    </source>
</evidence>
<evidence type="ECO:0008006" key="3">
    <source>
        <dbReference type="Google" id="ProtNLM"/>
    </source>
</evidence>
<gene>
    <name evidence="2" type="ORF">S12H4_03729</name>
</gene>
<dbReference type="Gene3D" id="2.60.40.10">
    <property type="entry name" value="Immunoglobulins"/>
    <property type="match status" value="1"/>
</dbReference>
<evidence type="ECO:0000313" key="2">
    <source>
        <dbReference type="EMBL" id="GAI72064.1"/>
    </source>
</evidence>
<protein>
    <recommendedName>
        <fullName evidence="3">Bacterial Ig-like domain-containing protein</fullName>
    </recommendedName>
</protein>
<comment type="caution">
    <text evidence="2">The sequence shown here is derived from an EMBL/GenBank/DDBJ whole genome shotgun (WGS) entry which is preliminary data.</text>
</comment>
<dbReference type="AlphaFoldDB" id="X1SW90"/>
<keyword evidence="1" id="KW-0472">Membrane</keyword>
<dbReference type="EMBL" id="BARW01001080">
    <property type="protein sequence ID" value="GAI72064.1"/>
    <property type="molecule type" value="Genomic_DNA"/>
</dbReference>
<reference evidence="2" key="1">
    <citation type="journal article" date="2014" name="Front. Microbiol.">
        <title>High frequency of phylogenetically diverse reductive dehalogenase-homologous genes in deep subseafloor sedimentary metagenomes.</title>
        <authorList>
            <person name="Kawai M."/>
            <person name="Futagami T."/>
            <person name="Toyoda A."/>
            <person name="Takaki Y."/>
            <person name="Nishi S."/>
            <person name="Hori S."/>
            <person name="Arai W."/>
            <person name="Tsubouchi T."/>
            <person name="Morono Y."/>
            <person name="Uchiyama I."/>
            <person name="Ito T."/>
            <person name="Fujiyama A."/>
            <person name="Inagaki F."/>
            <person name="Takami H."/>
        </authorList>
    </citation>
    <scope>NUCLEOTIDE SEQUENCE</scope>
    <source>
        <strain evidence="2">Expedition CK06-06</strain>
    </source>
</reference>
<keyword evidence="1" id="KW-1133">Transmembrane helix</keyword>
<sequence>TPNIEILSPSNDELVSGIFTLEANVSDDVELDNSRIYIYINNQIVDRTLLNYDQATGILTFQWDTTLYKDGRYNVKVVTFDKEGNRGESSISVVVENGFIDLRTWGVWLIIIVSILAIGIISYFIAEKRGKVWIKNHKNSNAEKIRLKHIDKDQIIKRIELIETKDEQQRPLTLHCKYCRSWFESNKSNQSNLG</sequence>
<proteinExistence type="predicted"/>
<dbReference type="InterPro" id="IPR013783">
    <property type="entry name" value="Ig-like_fold"/>
</dbReference>
<organism evidence="2">
    <name type="scientific">marine sediment metagenome</name>
    <dbReference type="NCBI Taxonomy" id="412755"/>
    <lineage>
        <taxon>unclassified sequences</taxon>
        <taxon>metagenomes</taxon>
        <taxon>ecological metagenomes</taxon>
    </lineage>
</organism>